<protein>
    <submittedName>
        <fullName evidence="3">Uncharacterized protein</fullName>
    </submittedName>
</protein>
<accession>A0A6A6BS29</accession>
<feature type="region of interest" description="Disordered" evidence="1">
    <location>
        <begin position="608"/>
        <end position="687"/>
    </location>
</feature>
<dbReference type="InterPro" id="IPR053018">
    <property type="entry name" value="Elsinochrome_Biosynth-Asso"/>
</dbReference>
<dbReference type="AlphaFoldDB" id="A0A6A6BS29"/>
<keyword evidence="2" id="KW-0472">Membrane</keyword>
<organism evidence="3 4">
    <name type="scientific">Aplosporella prunicola CBS 121167</name>
    <dbReference type="NCBI Taxonomy" id="1176127"/>
    <lineage>
        <taxon>Eukaryota</taxon>
        <taxon>Fungi</taxon>
        <taxon>Dikarya</taxon>
        <taxon>Ascomycota</taxon>
        <taxon>Pezizomycotina</taxon>
        <taxon>Dothideomycetes</taxon>
        <taxon>Dothideomycetes incertae sedis</taxon>
        <taxon>Botryosphaeriales</taxon>
        <taxon>Aplosporellaceae</taxon>
        <taxon>Aplosporella</taxon>
    </lineage>
</organism>
<feature type="transmembrane region" description="Helical" evidence="2">
    <location>
        <begin position="36"/>
        <end position="55"/>
    </location>
</feature>
<feature type="transmembrane region" description="Helical" evidence="2">
    <location>
        <begin position="396"/>
        <end position="414"/>
    </location>
</feature>
<evidence type="ECO:0000256" key="2">
    <source>
        <dbReference type="SAM" id="Phobius"/>
    </source>
</evidence>
<feature type="transmembrane region" description="Helical" evidence="2">
    <location>
        <begin position="355"/>
        <end position="376"/>
    </location>
</feature>
<keyword evidence="2" id="KW-0812">Transmembrane</keyword>
<dbReference type="EMBL" id="ML995476">
    <property type="protein sequence ID" value="KAF2146024.1"/>
    <property type="molecule type" value="Genomic_DNA"/>
</dbReference>
<dbReference type="GeneID" id="54302850"/>
<dbReference type="Proteomes" id="UP000799438">
    <property type="component" value="Unassembled WGS sequence"/>
</dbReference>
<feature type="transmembrane region" description="Helical" evidence="2">
    <location>
        <begin position="563"/>
        <end position="583"/>
    </location>
</feature>
<sequence>MSSCRILNCTSPSCWSSKDECEPFKANPDIAGPGSIAASLGLAFLATATLVIGYVSDSLPDLYLSELDGAVIKGYQNSTFSMKVIPLIHRWWVTLKSRISRMPLDENSDTVKNRVLSEEQKMQRVEGFTRFVLAMSDQQLATGLAALVAALANTCTLSNFDFQMVVALAWFSSRTHLATLMVLKKYFITHPVVRNLRLIGIITMVILLLLGLATTVGATQIYYGIPLHCILSRQYKGYVTPGIAVVMVFNMLEVLLTYCTFIIPLFPQLEEWSSATLGNINKNINERSRALMSLLRGTSQEDRSFLLEGLYDESSASLRKKRLSSLKNSMEEDKTTIRMILRRFTHVYLVYRDSFLCNFPVLAFGLSNGIAQVVYIRQGYVGTRLEGLDEMGYGQIVPLFLLIIPLFAAVEASYESHAGTEDGRTTLQLQNSAVMAQTTSVDDLLLSSPPALQRASRPSLNLSADGITAINSVSSEFEAKRCKLELLFLKELNNLSKFERDIDLKDGDKHFIVIQRKVKILDEYEQLRKVECEMMSKTWMTLSIVGISTMVYALLGYVTWYDITLALVFWGDLYSFFLFRWSVESRELLKEMKIGLKERIEARDRILENNTGNQVAHSPGTGPRPFVQASPQRSSETSLSRETLNRNSNPDNTTTASSPSVAEEVLPEDDGRSFQLPGRMDTEADLGVQDVRVRRRATWTQ</sequence>
<evidence type="ECO:0000256" key="1">
    <source>
        <dbReference type="SAM" id="MobiDB-lite"/>
    </source>
</evidence>
<dbReference type="OrthoDB" id="5427664at2759"/>
<feature type="transmembrane region" description="Helical" evidence="2">
    <location>
        <begin position="195"/>
        <end position="223"/>
    </location>
</feature>
<gene>
    <name evidence="3" type="ORF">K452DRAFT_340539</name>
</gene>
<keyword evidence="2" id="KW-1133">Transmembrane helix</keyword>
<evidence type="ECO:0000313" key="3">
    <source>
        <dbReference type="EMBL" id="KAF2146024.1"/>
    </source>
</evidence>
<feature type="transmembrane region" description="Helical" evidence="2">
    <location>
        <begin position="164"/>
        <end position="183"/>
    </location>
</feature>
<dbReference type="PANTHER" id="PTHR37577:SF1">
    <property type="entry name" value="INTEGRAL MEMBRANE PROTEIN"/>
    <property type="match status" value="1"/>
</dbReference>
<feature type="transmembrane region" description="Helical" evidence="2">
    <location>
        <begin position="538"/>
        <end position="557"/>
    </location>
</feature>
<evidence type="ECO:0000313" key="4">
    <source>
        <dbReference type="Proteomes" id="UP000799438"/>
    </source>
</evidence>
<feature type="transmembrane region" description="Helical" evidence="2">
    <location>
        <begin position="243"/>
        <end position="266"/>
    </location>
</feature>
<dbReference type="RefSeq" id="XP_033401736.1">
    <property type="nucleotide sequence ID" value="XM_033545345.1"/>
</dbReference>
<dbReference type="PANTHER" id="PTHR37577">
    <property type="entry name" value="INTEGRAL MEMBRANE PROTEIN"/>
    <property type="match status" value="1"/>
</dbReference>
<proteinExistence type="predicted"/>
<keyword evidence="4" id="KW-1185">Reference proteome</keyword>
<feature type="compositionally biased region" description="Polar residues" evidence="1">
    <location>
        <begin position="629"/>
        <end position="660"/>
    </location>
</feature>
<name>A0A6A6BS29_9PEZI</name>
<reference evidence="3" key="1">
    <citation type="journal article" date="2020" name="Stud. Mycol.">
        <title>101 Dothideomycetes genomes: a test case for predicting lifestyles and emergence of pathogens.</title>
        <authorList>
            <person name="Haridas S."/>
            <person name="Albert R."/>
            <person name="Binder M."/>
            <person name="Bloem J."/>
            <person name="Labutti K."/>
            <person name="Salamov A."/>
            <person name="Andreopoulos B."/>
            <person name="Baker S."/>
            <person name="Barry K."/>
            <person name="Bills G."/>
            <person name="Bluhm B."/>
            <person name="Cannon C."/>
            <person name="Castanera R."/>
            <person name="Culley D."/>
            <person name="Daum C."/>
            <person name="Ezra D."/>
            <person name="Gonzalez J."/>
            <person name="Henrissat B."/>
            <person name="Kuo A."/>
            <person name="Liang C."/>
            <person name="Lipzen A."/>
            <person name="Lutzoni F."/>
            <person name="Magnuson J."/>
            <person name="Mondo S."/>
            <person name="Nolan M."/>
            <person name="Ohm R."/>
            <person name="Pangilinan J."/>
            <person name="Park H.-J."/>
            <person name="Ramirez L."/>
            <person name="Alfaro M."/>
            <person name="Sun H."/>
            <person name="Tritt A."/>
            <person name="Yoshinaga Y."/>
            <person name="Zwiers L.-H."/>
            <person name="Turgeon B."/>
            <person name="Goodwin S."/>
            <person name="Spatafora J."/>
            <person name="Crous P."/>
            <person name="Grigoriev I."/>
        </authorList>
    </citation>
    <scope>NUCLEOTIDE SEQUENCE</scope>
    <source>
        <strain evidence="3">CBS 121167</strain>
    </source>
</reference>